<dbReference type="InterPro" id="IPR011051">
    <property type="entry name" value="RmlC_Cupin_sf"/>
</dbReference>
<dbReference type="InterPro" id="IPR000888">
    <property type="entry name" value="RmlC-like"/>
</dbReference>
<dbReference type="CDD" id="cd00438">
    <property type="entry name" value="cupin_RmlC"/>
    <property type="match status" value="1"/>
</dbReference>
<dbReference type="Gene3D" id="2.60.120.10">
    <property type="entry name" value="Jelly Rolls"/>
    <property type="match status" value="1"/>
</dbReference>
<dbReference type="GO" id="GO:0005829">
    <property type="term" value="C:cytosol"/>
    <property type="evidence" value="ECO:0007669"/>
    <property type="project" value="TreeGrafter"/>
</dbReference>
<protein>
    <submittedName>
        <fullName evidence="4">dTDP-4-dehydrorhamnose 3,5-epimerase</fullName>
    </submittedName>
</protein>
<proteinExistence type="predicted"/>
<feature type="compositionally biased region" description="Basic and acidic residues" evidence="1">
    <location>
        <begin position="235"/>
        <end position="250"/>
    </location>
</feature>
<sequence length="896" mass="100528">MLQPSISRILKNFFPLYIVLAFLISLSVSQERPRTLYNLPPLPDEEIHYTFNSPPPSTASPPKKQPLNNNIPPQQLPLFHQPLGPLFQLPLPQVPLFDRYNEANMKSELPPLPESSLNGYYDSDGMFIPNQPKEVEHNKTHHLLSKNQMAAAATFVSTKEDQSHNVDEDIPQEIFPEPIKKNENNHERDSIERDFIVSKSNLFVDGFGSQNDGKNEEIKSTKEDVVVSHVPPKLIEDHGDLSQPKTEVKIKGGNGNNNGNNSDQSVIPPSSTSVTIAPIGLEKQFQSSFVSPAQRPHHGGRTSPMTQQFIRTTLSPKLTIRNQNQEFHPQVINQNTGSRVIPNFRKHSFHLTNNNNNNIHIRNNAFMKKRPSPTQQPQFDLPMPTGNDSKKNNNNFQVIGGDNISGKGTSIQQPTTRKGLANTFSITPSRNNRNKINEEIIKNRQNTKINLPPIPPVDNPSIPNEKNPADKGKKKSKIPGKLDLPSLISLPTPLVNRLGNGEEQRKGNFIRNGAVSQQQRSHIPKTVIRTSQIDIRNPTDSMFTNDVDWFDWEMYQNGRSLGFLPPNLVADPLLANSGVSNNNGNGGQRFNHAPVAVSPSNHFSEQSMWRNIPNQQPQQQQQQQQHSRASGAQQLPVQVPAADLDISSDEFVLTNPPQLELNLPGYSKQTPLPQVQASNVYPNSAEKLVPFENTNTGRLNMTMDNGIPPVDKRFNATIESFEEVPDLKIIHPKVFPDDRGFFSETYNKTEWKEKLNFDETFLQDNHSFSKYGVVRGLHSQPGMGKLVSVISGKIFDVAVDARPGSATFGKWKSAILDSKSKNQFWIPDGFLHGFQCLSEEGAHVTYKCTGVYDPSSEYGINPFDEELNIDWPIKDKEKIIFSERDKAHPSFSSLKK</sequence>
<feature type="region of interest" description="Disordered" evidence="1">
    <location>
        <begin position="47"/>
        <end position="71"/>
    </location>
</feature>
<dbReference type="GO" id="GO:0008830">
    <property type="term" value="F:dTDP-4-dehydrorhamnose 3,5-epimerase activity"/>
    <property type="evidence" value="ECO:0007669"/>
    <property type="project" value="InterPro"/>
</dbReference>
<dbReference type="PANTHER" id="PTHR21047">
    <property type="entry name" value="DTDP-6-DEOXY-D-GLUCOSE-3,5 EPIMERASE"/>
    <property type="match status" value="1"/>
</dbReference>
<dbReference type="InterPro" id="IPR014710">
    <property type="entry name" value="RmlC-like_jellyroll"/>
</dbReference>
<feature type="chain" id="PRO_5005895932" evidence="2">
    <location>
        <begin position="30"/>
        <end position="896"/>
    </location>
</feature>
<dbReference type="GO" id="GO:0000271">
    <property type="term" value="P:polysaccharide biosynthetic process"/>
    <property type="evidence" value="ECO:0007669"/>
    <property type="project" value="TreeGrafter"/>
</dbReference>
<accession>A0A0N5CC39</accession>
<dbReference type="SUPFAM" id="SSF51182">
    <property type="entry name" value="RmlC-like cupins"/>
    <property type="match status" value="1"/>
</dbReference>
<organism evidence="3 4">
    <name type="scientific">Strongyloides papillosus</name>
    <name type="common">Intestinal threadworm</name>
    <dbReference type="NCBI Taxonomy" id="174720"/>
    <lineage>
        <taxon>Eukaryota</taxon>
        <taxon>Metazoa</taxon>
        <taxon>Ecdysozoa</taxon>
        <taxon>Nematoda</taxon>
        <taxon>Chromadorea</taxon>
        <taxon>Rhabditida</taxon>
        <taxon>Tylenchina</taxon>
        <taxon>Panagrolaimomorpha</taxon>
        <taxon>Strongyloidoidea</taxon>
        <taxon>Strongyloididae</taxon>
        <taxon>Strongyloides</taxon>
    </lineage>
</organism>
<dbReference type="Proteomes" id="UP000046392">
    <property type="component" value="Unplaced"/>
</dbReference>
<feature type="region of interest" description="Disordered" evidence="1">
    <location>
        <begin position="235"/>
        <end position="272"/>
    </location>
</feature>
<evidence type="ECO:0000256" key="1">
    <source>
        <dbReference type="SAM" id="MobiDB-lite"/>
    </source>
</evidence>
<keyword evidence="3" id="KW-1185">Reference proteome</keyword>
<dbReference type="AlphaFoldDB" id="A0A0N5CC39"/>
<feature type="compositionally biased region" description="Low complexity" evidence="1">
    <location>
        <begin position="615"/>
        <end position="625"/>
    </location>
</feature>
<feature type="signal peptide" evidence="2">
    <location>
        <begin position="1"/>
        <end position="29"/>
    </location>
</feature>
<evidence type="ECO:0000256" key="2">
    <source>
        <dbReference type="SAM" id="SignalP"/>
    </source>
</evidence>
<feature type="compositionally biased region" description="Polar residues" evidence="1">
    <location>
        <begin position="598"/>
        <end position="614"/>
    </location>
</feature>
<evidence type="ECO:0000313" key="4">
    <source>
        <dbReference type="WBParaSite" id="SPAL_0001544800.1"/>
    </source>
</evidence>
<reference evidence="4" key="1">
    <citation type="submission" date="2017-02" db="UniProtKB">
        <authorList>
            <consortium name="WormBaseParasite"/>
        </authorList>
    </citation>
    <scope>IDENTIFICATION</scope>
</reference>
<dbReference type="WBParaSite" id="SPAL_0001544800.1">
    <property type="protein sequence ID" value="SPAL_0001544800.1"/>
    <property type="gene ID" value="SPAL_0001544800"/>
</dbReference>
<feature type="region of interest" description="Disordered" evidence="1">
    <location>
        <begin position="579"/>
        <end position="633"/>
    </location>
</feature>
<feature type="compositionally biased region" description="Polar residues" evidence="1">
    <location>
        <begin position="406"/>
        <end position="429"/>
    </location>
</feature>
<evidence type="ECO:0000313" key="3">
    <source>
        <dbReference type="Proteomes" id="UP000046392"/>
    </source>
</evidence>
<keyword evidence="2" id="KW-0732">Signal</keyword>
<dbReference type="STRING" id="174720.A0A0N5CC39"/>
<dbReference type="NCBIfam" id="TIGR01221">
    <property type="entry name" value="rmlC"/>
    <property type="match status" value="1"/>
</dbReference>
<feature type="region of interest" description="Disordered" evidence="1">
    <location>
        <begin position="369"/>
        <end position="483"/>
    </location>
</feature>
<dbReference type="PANTHER" id="PTHR21047:SF2">
    <property type="entry name" value="THYMIDINE DIPHOSPHO-4-KETO-RHAMNOSE 3,5-EPIMERASE"/>
    <property type="match status" value="1"/>
</dbReference>
<feature type="compositionally biased region" description="Low complexity" evidence="1">
    <location>
        <begin position="60"/>
        <end position="71"/>
    </location>
</feature>
<dbReference type="Pfam" id="PF00908">
    <property type="entry name" value="dTDP_sugar_isom"/>
    <property type="match status" value="1"/>
</dbReference>
<feature type="compositionally biased region" description="Polar residues" evidence="1">
    <location>
        <begin position="262"/>
        <end position="272"/>
    </location>
</feature>
<name>A0A0N5CC39_STREA</name>